<protein>
    <recommendedName>
        <fullName evidence="3">GDYXXLXY domain-containing protein</fullName>
    </recommendedName>
</protein>
<dbReference type="Proteomes" id="UP000646478">
    <property type="component" value="Unassembled WGS sequence"/>
</dbReference>
<reference evidence="1" key="1">
    <citation type="journal article" date="2014" name="Int. J. Syst. Evol. Microbiol.">
        <title>Complete genome sequence of Corynebacterium casei LMG S-19264T (=DSM 44701T), isolated from a smear-ripened cheese.</title>
        <authorList>
            <consortium name="US DOE Joint Genome Institute (JGI-PGF)"/>
            <person name="Walter F."/>
            <person name="Albersmeier A."/>
            <person name="Kalinowski J."/>
            <person name="Ruckert C."/>
        </authorList>
    </citation>
    <scope>NUCLEOTIDE SEQUENCE</scope>
    <source>
        <strain evidence="1">CGMCC 1.15082</strain>
    </source>
</reference>
<name>A0A916WBA5_9HYPH</name>
<evidence type="ECO:0000313" key="1">
    <source>
        <dbReference type="EMBL" id="GGA82643.1"/>
    </source>
</evidence>
<keyword evidence="2" id="KW-1185">Reference proteome</keyword>
<dbReference type="InterPro" id="IPR025833">
    <property type="entry name" value="GDYXXLXY"/>
</dbReference>
<proteinExistence type="predicted"/>
<dbReference type="Pfam" id="PF14345">
    <property type="entry name" value="GDYXXLXY"/>
    <property type="match status" value="1"/>
</dbReference>
<dbReference type="AlphaFoldDB" id="A0A916WBA5"/>
<evidence type="ECO:0008006" key="3">
    <source>
        <dbReference type="Google" id="ProtNLM"/>
    </source>
</evidence>
<accession>A0A916WBA5</accession>
<gene>
    <name evidence="1" type="ORF">GCM10011491_07580</name>
</gene>
<dbReference type="RefSeq" id="WP_188821614.1">
    <property type="nucleotide sequence ID" value="NZ_BMHH01000002.1"/>
</dbReference>
<evidence type="ECO:0000313" key="2">
    <source>
        <dbReference type="Proteomes" id="UP000646478"/>
    </source>
</evidence>
<reference evidence="1" key="2">
    <citation type="submission" date="2020-09" db="EMBL/GenBank/DDBJ databases">
        <authorList>
            <person name="Sun Q."/>
            <person name="Zhou Y."/>
        </authorList>
    </citation>
    <scope>NUCLEOTIDE SEQUENCE</scope>
    <source>
        <strain evidence="1">CGMCC 1.15082</strain>
    </source>
</reference>
<organism evidence="1 2">
    <name type="scientific">Brucella endophytica</name>
    <dbReference type="NCBI Taxonomy" id="1963359"/>
    <lineage>
        <taxon>Bacteria</taxon>
        <taxon>Pseudomonadati</taxon>
        <taxon>Pseudomonadota</taxon>
        <taxon>Alphaproteobacteria</taxon>
        <taxon>Hyphomicrobiales</taxon>
        <taxon>Brucellaceae</taxon>
        <taxon>Brucella/Ochrobactrum group</taxon>
        <taxon>Brucella</taxon>
    </lineage>
</organism>
<sequence>MKNNRHWLFGMAALAALFQSGILYAAIESRAAILRDGREIVLRTEPVDPRDLMRGEYVRLGFGISSIQRSQISGTPDSDSHATIYVAVKLGANGNWQFSRASFQPIGDLAPDEVMLKGRTRYAPPAQADALVTVDYGIERYYLPEGEGRRIEDAQRDQNIEAVVAVSAAGEAQIKALKENGKALYEEPLY</sequence>
<comment type="caution">
    <text evidence="1">The sequence shown here is derived from an EMBL/GenBank/DDBJ whole genome shotgun (WGS) entry which is preliminary data.</text>
</comment>
<dbReference type="EMBL" id="BMHH01000002">
    <property type="protein sequence ID" value="GGA82643.1"/>
    <property type="molecule type" value="Genomic_DNA"/>
</dbReference>